<dbReference type="RefSeq" id="WP_393971379.1">
    <property type="nucleotide sequence ID" value="NZ_CP133772.1"/>
</dbReference>
<proteinExistence type="predicted"/>
<reference evidence="1 2" key="1">
    <citation type="submission" date="2023-09" db="EMBL/GenBank/DDBJ databases">
        <authorList>
            <person name="Golyshina O.V."/>
            <person name="Lunev E.A."/>
            <person name="Bargiela R."/>
            <person name="Gaines M.C."/>
            <person name="Daum B."/>
            <person name="Bale N.J."/>
            <person name="Koenen M."/>
            <person name="Sinninghe Damst J.S."/>
            <person name="Yakimov M."/>
            <person name="Golyshin P.N."/>
        </authorList>
    </citation>
    <scope>NUCLEOTIDE SEQUENCE [LARGE SCALE GENOMIC DNA]</scope>
    <source>
        <strain evidence="1 2">M1</strain>
    </source>
</reference>
<dbReference type="KEGG" id="omr:OXIME_001655"/>
<accession>A0AAX4NI49</accession>
<keyword evidence="2" id="KW-1185">Reference proteome</keyword>
<organism evidence="1 2">
    <name type="scientific">Oxyplasma meridianum</name>
    <dbReference type="NCBI Taxonomy" id="3073602"/>
    <lineage>
        <taxon>Archaea</taxon>
        <taxon>Methanobacteriati</taxon>
        <taxon>Thermoplasmatota</taxon>
        <taxon>Thermoplasmata</taxon>
        <taxon>Thermoplasmatales</taxon>
        <taxon>Thermoplasmataceae</taxon>
        <taxon>Oxyplasma</taxon>
    </lineage>
</organism>
<dbReference type="GeneID" id="95968393"/>
<protein>
    <recommendedName>
        <fullName evidence="3">GNAT family N-acetyltransferase</fullName>
    </recommendedName>
</protein>
<evidence type="ECO:0008006" key="3">
    <source>
        <dbReference type="Google" id="ProtNLM"/>
    </source>
</evidence>
<dbReference type="EMBL" id="CP133772">
    <property type="protein sequence ID" value="WYY01059.1"/>
    <property type="molecule type" value="Genomic_DNA"/>
</dbReference>
<dbReference type="Proteomes" id="UP001451606">
    <property type="component" value="Chromosome"/>
</dbReference>
<evidence type="ECO:0000313" key="1">
    <source>
        <dbReference type="EMBL" id="WYY01059.1"/>
    </source>
</evidence>
<name>A0AAX4NI49_9ARCH</name>
<sequence length="44" mass="5241">MEIVKARTADEEPLEEWISRQRDSKQVSISMEPCQEMTLDRFIN</sequence>
<dbReference type="AlphaFoldDB" id="A0AAX4NI49"/>
<gene>
    <name evidence="1" type="ORF">OXIME_001655</name>
</gene>
<evidence type="ECO:0000313" key="2">
    <source>
        <dbReference type="Proteomes" id="UP001451606"/>
    </source>
</evidence>